<protein>
    <submittedName>
        <fullName evidence="2">Imidazolonepropionase-like amidohydrolase</fullName>
    </submittedName>
</protein>
<proteinExistence type="predicted"/>
<dbReference type="Gene3D" id="2.30.40.10">
    <property type="entry name" value="Urease, subunit C, domain 1"/>
    <property type="match status" value="1"/>
</dbReference>
<organism evidence="2 3">
    <name type="scientific">Nonomuraea endophytica</name>
    <dbReference type="NCBI Taxonomy" id="714136"/>
    <lineage>
        <taxon>Bacteria</taxon>
        <taxon>Bacillati</taxon>
        <taxon>Actinomycetota</taxon>
        <taxon>Actinomycetes</taxon>
        <taxon>Streptosporangiales</taxon>
        <taxon>Streptosporangiaceae</taxon>
        <taxon>Nonomuraea</taxon>
    </lineage>
</organism>
<name>A0A7W8ADM8_9ACTN</name>
<comment type="caution">
    <text evidence="2">The sequence shown here is derived from an EMBL/GenBank/DDBJ whole genome shotgun (WGS) entry which is preliminary data.</text>
</comment>
<dbReference type="Pfam" id="PF01979">
    <property type="entry name" value="Amidohydro_1"/>
    <property type="match status" value="1"/>
</dbReference>
<dbReference type="InterPro" id="IPR011059">
    <property type="entry name" value="Metal-dep_hydrolase_composite"/>
</dbReference>
<evidence type="ECO:0000259" key="1">
    <source>
        <dbReference type="Pfam" id="PF01979"/>
    </source>
</evidence>
<gene>
    <name evidence="2" type="ORF">HNR40_008773</name>
</gene>
<feature type="domain" description="Amidohydrolase-related" evidence="1">
    <location>
        <begin position="45"/>
        <end position="368"/>
    </location>
</feature>
<keyword evidence="2" id="KW-0378">Hydrolase</keyword>
<dbReference type="RefSeq" id="WP_184972208.1">
    <property type="nucleotide sequence ID" value="NZ_JACHIN010000016.1"/>
</dbReference>
<dbReference type="PANTHER" id="PTHR43135">
    <property type="entry name" value="ALPHA-D-RIBOSE 1-METHYLPHOSPHONATE 5-TRIPHOSPHATE DIPHOSPHATASE"/>
    <property type="match status" value="1"/>
</dbReference>
<dbReference type="PANTHER" id="PTHR43135:SF3">
    <property type="entry name" value="ALPHA-D-RIBOSE 1-METHYLPHOSPHONATE 5-TRIPHOSPHATE DIPHOSPHATASE"/>
    <property type="match status" value="1"/>
</dbReference>
<dbReference type="GO" id="GO:0016810">
    <property type="term" value="F:hydrolase activity, acting on carbon-nitrogen (but not peptide) bonds"/>
    <property type="evidence" value="ECO:0007669"/>
    <property type="project" value="InterPro"/>
</dbReference>
<dbReference type="EMBL" id="JACHIN010000016">
    <property type="protein sequence ID" value="MBB5083270.1"/>
    <property type="molecule type" value="Genomic_DNA"/>
</dbReference>
<reference evidence="2 3" key="1">
    <citation type="submission" date="2020-08" db="EMBL/GenBank/DDBJ databases">
        <title>Genomic Encyclopedia of Type Strains, Phase IV (KMG-IV): sequencing the most valuable type-strain genomes for metagenomic binning, comparative biology and taxonomic classification.</title>
        <authorList>
            <person name="Goeker M."/>
        </authorList>
    </citation>
    <scope>NUCLEOTIDE SEQUENCE [LARGE SCALE GENOMIC DNA]</scope>
    <source>
        <strain evidence="2 3">DSM 45385</strain>
    </source>
</reference>
<evidence type="ECO:0000313" key="3">
    <source>
        <dbReference type="Proteomes" id="UP000568380"/>
    </source>
</evidence>
<dbReference type="InterPro" id="IPR051781">
    <property type="entry name" value="Metallo-dep_Hydrolase"/>
</dbReference>
<dbReference type="SUPFAM" id="SSF51338">
    <property type="entry name" value="Composite domain of metallo-dependent hydrolases"/>
    <property type="match status" value="1"/>
</dbReference>
<dbReference type="AlphaFoldDB" id="A0A7W8ADM8"/>
<sequence length="381" mass="39772">MFTMRARRLFDGQDLYEDRVVTIHDGRIAAITGPGPADLDLGPATLLPGLIDCHVHLAFDASTDPVAHLDRPDLAARMRQAARQHLAAGVTTVRDLGDRDYLALGLGLTSTEGPEILASGPPITTSGGHCWWLGGQADGEAAIRAAVRERAARGAHVIKVMVTGGQLTEGSAPHLMQYGPAELKAAVDEAHAFGLPVAAHAHSPQGIAEALQAGFDTIEHCGFWTENGVEPDPRLIAALADSPVVVSLTAGIVPVPGVAPPPEILARLPKMIEVLRTMYAAGVTFVIGSDAGIAPIKPHGLVPHGVQMLVDAGYAPLDVLRAVTSVAAGVCRVGARKGRIAPGFDADLLVVAGDPLADVTTLCRPLAVYRMGQKVMDSPDR</sequence>
<evidence type="ECO:0000313" key="2">
    <source>
        <dbReference type="EMBL" id="MBB5083270.1"/>
    </source>
</evidence>
<dbReference type="SUPFAM" id="SSF51556">
    <property type="entry name" value="Metallo-dependent hydrolases"/>
    <property type="match status" value="1"/>
</dbReference>
<dbReference type="InterPro" id="IPR032466">
    <property type="entry name" value="Metal_Hydrolase"/>
</dbReference>
<dbReference type="Gene3D" id="3.20.20.140">
    <property type="entry name" value="Metal-dependent hydrolases"/>
    <property type="match status" value="1"/>
</dbReference>
<dbReference type="InterPro" id="IPR006680">
    <property type="entry name" value="Amidohydro-rel"/>
</dbReference>
<keyword evidence="3" id="KW-1185">Reference proteome</keyword>
<dbReference type="Proteomes" id="UP000568380">
    <property type="component" value="Unassembled WGS sequence"/>
</dbReference>
<accession>A0A7W8ADM8</accession>